<keyword evidence="1" id="KW-0812">Transmembrane</keyword>
<evidence type="ECO:0000313" key="3">
    <source>
        <dbReference type="Proteomes" id="UP000178925"/>
    </source>
</evidence>
<dbReference type="PANTHER" id="PTHR31446">
    <property type="entry name" value="ACID PHOSPHATASE/VANADIUM-DEPENDENT HALOPEROXIDASE-RELATED PROTEIN"/>
    <property type="match status" value="1"/>
</dbReference>
<reference evidence="2 3" key="1">
    <citation type="journal article" date="2016" name="Nat. Commun.">
        <title>Thousands of microbial genomes shed light on interconnected biogeochemical processes in an aquifer system.</title>
        <authorList>
            <person name="Anantharaman K."/>
            <person name="Brown C.T."/>
            <person name="Hug L.A."/>
            <person name="Sharon I."/>
            <person name="Castelle C.J."/>
            <person name="Probst A.J."/>
            <person name="Thomas B.C."/>
            <person name="Singh A."/>
            <person name="Wilkins M.J."/>
            <person name="Karaoz U."/>
            <person name="Brodie E.L."/>
            <person name="Williams K.H."/>
            <person name="Hubbard S.S."/>
            <person name="Banfield J.F."/>
        </authorList>
    </citation>
    <scope>NUCLEOTIDE SEQUENCE [LARGE SCALE GENOMIC DNA]</scope>
</reference>
<dbReference type="PANTHER" id="PTHR31446:SF29">
    <property type="entry name" value="ACID PHOSPHATASE_VANADIUM-DEPENDENT HALOPEROXIDASE-RELATED PROTEIN"/>
    <property type="match status" value="1"/>
</dbReference>
<dbReference type="EMBL" id="MFGC01000016">
    <property type="protein sequence ID" value="OGF28243.1"/>
    <property type="molecule type" value="Genomic_DNA"/>
</dbReference>
<comment type="caution">
    <text evidence="2">The sequence shown here is derived from an EMBL/GenBank/DDBJ whole genome shotgun (WGS) entry which is preliminary data.</text>
</comment>
<dbReference type="STRING" id="1797995.A2242_00370"/>
<feature type="transmembrane region" description="Helical" evidence="1">
    <location>
        <begin position="120"/>
        <end position="141"/>
    </location>
</feature>
<dbReference type="Proteomes" id="UP000178925">
    <property type="component" value="Unassembled WGS sequence"/>
</dbReference>
<name>A0A1F5SP64_9BACT</name>
<sequence length="142" mass="15526">MYLIIPFVAAGVAEMLKFVLPGNRRKLTVKNFFAYSGMPSGHAAMVVALATIIGLTEGFASPLFGFSVIFAAIILHDAVGLREYLGIHGKVLNVLVKDLRDDKVLAEHYPRLQEHIGHTYMQIFAGALVGMAVSVIGYYIFI</sequence>
<dbReference type="InterPro" id="IPR003832">
    <property type="entry name" value="DUF212"/>
</dbReference>
<keyword evidence="1" id="KW-1133">Transmembrane helix</keyword>
<gene>
    <name evidence="2" type="ORF">A2242_00370</name>
</gene>
<evidence type="ECO:0000256" key="1">
    <source>
        <dbReference type="SAM" id="Phobius"/>
    </source>
</evidence>
<proteinExistence type="predicted"/>
<keyword evidence="1" id="KW-0472">Membrane</keyword>
<feature type="transmembrane region" description="Helical" evidence="1">
    <location>
        <begin position="32"/>
        <end position="53"/>
    </location>
</feature>
<protein>
    <recommendedName>
        <fullName evidence="4">Acid phosphatase</fullName>
    </recommendedName>
</protein>
<evidence type="ECO:0000313" key="2">
    <source>
        <dbReference type="EMBL" id="OGF28243.1"/>
    </source>
</evidence>
<dbReference type="AlphaFoldDB" id="A0A1F5SP64"/>
<evidence type="ECO:0008006" key="4">
    <source>
        <dbReference type="Google" id="ProtNLM"/>
    </source>
</evidence>
<dbReference type="Pfam" id="PF02681">
    <property type="entry name" value="DUF212"/>
    <property type="match status" value="1"/>
</dbReference>
<accession>A0A1F5SP64</accession>
<organism evidence="2 3">
    <name type="scientific">Candidatus Falkowbacteria bacterium RIFOXYA2_FULL_47_9</name>
    <dbReference type="NCBI Taxonomy" id="1797995"/>
    <lineage>
        <taxon>Bacteria</taxon>
        <taxon>Candidatus Falkowiibacteriota</taxon>
    </lineage>
</organism>